<feature type="compositionally biased region" description="Low complexity" evidence="22">
    <location>
        <begin position="542"/>
        <end position="557"/>
    </location>
</feature>
<accession>A0A6I8TGW7</accession>
<feature type="region of interest" description="Disordered" evidence="22">
    <location>
        <begin position="948"/>
        <end position="980"/>
    </location>
</feature>
<sequence length="1029" mass="114157">MANTLSTSKMTNPIRNLVSKRRIRYTQDGFDLDLTYINDRIIAMGYPAEHMESIYRNKIEDVQKMLEKNHAGCYKIYNLCSERSYNHKRFPYYSGYPFKDHNPPDIELITSFCRDVDEHLRADSKNVVAVHCKAGKGRTGTMICCYLLYSRQFNTAAEALHYYAQRRTSDSKGVTIPSQRRYVEYYASLLQSNETYKPVTLYISEIRIAPAVNLKEGTITITGQDPKPLPEFKRGTNNDQQQIVAKLDYCMPLAGDAKIELVKNSVMKEKKCHFWFNTYFVERSAKRDSEGNLLLEFSKSEIDDAHKDKYHKEYPNNFTVSLVMRRVPNGRFSESVTLKSSSQLISCTMENNRQSHIFPQSQIPLQRLYQQQHQHHSPLQPQQHHPPHRQISSDPYRPTIIKHHNSSPGGFLQHDQTQQQHHYHQQQQLNTLPQQQQNNHQNHDPQQQQQQQQQYFKRSLENIPQQHYADDSHQLHCQDYSESSSSESSTEEDGWDSGECQAPDNANLYYRNDNYYYGSCAGLTPSRPSPALGSLKIPISASSTSPLPAPSGGSSKSNNQSDVTKPIRAAQPIHTDSCRSSSSSSSSRSSGRRSSKPIGSSKLNQSLANTTFATSSTSNSSKLSVVPAVDSSISSGVLNSASLLMQMSVPRFHKSSDTNNGKLPSSASELIAKHSATGTIAVPSTNRTAWSSIVLRRKKKKSFKSNVTRSHALTSREFGSTASACSGASISAQGKAKSGKGKFHKLRWLRNMRSDPNLKDVLTQSSDIVTLTHSNVGLRDTAVAITSPTTSPIVVKHPPAVTAVQPPTASNENLLSIDYYSSICDKQLSFESPCKSPGHLMKLNLSRRPDGNAKPILDAVPDSECAIVIAKPSEQRLKIGFEVSPIQSPTTKANPHPTPFTKTDEPRDKSPFEKSEPEPGSSKSLGLVPKQENASFCDRILQSLAAAGMGSKKTSDNELQVPSPTTTSAGGSPIAPRVNRCSPFSFRELGQELKSVMKTSSQAKLALHSPASDGTPSEVSTPTTKKADQ</sequence>
<comment type="catalytic activity">
    <reaction evidence="15">
        <text>1D-myo-inositol 1,3,4,5-tetrakisphosphate + H2O = 1D-myo-inositol 1,4,5-trisphosphate + phosphate</text>
        <dbReference type="Rhea" id="RHEA:77155"/>
        <dbReference type="ChEBI" id="CHEBI:15377"/>
        <dbReference type="ChEBI" id="CHEBI:43474"/>
        <dbReference type="ChEBI" id="CHEBI:57895"/>
        <dbReference type="ChEBI" id="CHEBI:203600"/>
    </reaction>
    <physiologicalReaction direction="left-to-right" evidence="15">
        <dbReference type="Rhea" id="RHEA:77156"/>
    </physiologicalReaction>
</comment>
<dbReference type="InterPro" id="IPR020422">
    <property type="entry name" value="TYR_PHOSPHATASE_DUAL_dom"/>
</dbReference>
<evidence type="ECO:0000256" key="14">
    <source>
        <dbReference type="ARBA" id="ARBA00034338"/>
    </source>
</evidence>
<evidence type="ECO:0000256" key="22">
    <source>
        <dbReference type="SAM" id="MobiDB-lite"/>
    </source>
</evidence>
<dbReference type="AlphaFoldDB" id="A0A6I8TGW7"/>
<comment type="catalytic activity">
    <reaction evidence="17">
        <text>1D-myo-inositol 1,3,4,5,6-pentakisphosphate + H2O = 1D-myo-inositol 1,4,5,6-tetrakisphosphate + phosphate</text>
        <dbReference type="Rhea" id="RHEA:77143"/>
        <dbReference type="ChEBI" id="CHEBI:15377"/>
        <dbReference type="ChEBI" id="CHEBI:43474"/>
        <dbReference type="ChEBI" id="CHEBI:57627"/>
        <dbReference type="ChEBI" id="CHEBI:57733"/>
    </reaction>
    <physiologicalReaction direction="left-to-right" evidence="17">
        <dbReference type="Rhea" id="RHEA:77144"/>
    </physiologicalReaction>
</comment>
<dbReference type="SUPFAM" id="SSF52799">
    <property type="entry name" value="(Phosphotyrosine protein) phosphatases II"/>
    <property type="match status" value="1"/>
</dbReference>
<dbReference type="PROSITE" id="PS51182">
    <property type="entry name" value="C2_TENSIN"/>
    <property type="match status" value="1"/>
</dbReference>
<feature type="compositionally biased region" description="Low complexity" evidence="22">
    <location>
        <begin position="413"/>
        <end position="428"/>
    </location>
</feature>
<dbReference type="PROSITE" id="PS50054">
    <property type="entry name" value="TYR_PHOSPHATASE_DUAL"/>
    <property type="match status" value="1"/>
</dbReference>
<evidence type="ECO:0000256" key="11">
    <source>
        <dbReference type="ARBA" id="ARBA00023273"/>
    </source>
</evidence>
<keyword evidence="9" id="KW-0904">Protein phosphatase</keyword>
<evidence type="ECO:0000256" key="15">
    <source>
        <dbReference type="ARBA" id="ARBA00043734"/>
    </source>
</evidence>
<dbReference type="Gene3D" id="2.60.40.1110">
    <property type="match status" value="1"/>
</dbReference>
<dbReference type="SMART" id="SM01301">
    <property type="entry name" value="PTPlike_phytase"/>
    <property type="match status" value="1"/>
</dbReference>
<keyword evidence="7" id="KW-0963">Cytoplasm</keyword>
<keyword evidence="11" id="KW-0966">Cell projection</keyword>
<dbReference type="PANTHER" id="PTHR12305">
    <property type="entry name" value="PHOSPHATASE WITH HOMOLOGY TO TENSIN"/>
    <property type="match status" value="1"/>
</dbReference>
<dbReference type="SMART" id="SM00404">
    <property type="entry name" value="PTPc_motif"/>
    <property type="match status" value="1"/>
</dbReference>
<dbReference type="SMART" id="SM01326">
    <property type="entry name" value="PTEN_C2"/>
    <property type="match status" value="1"/>
</dbReference>
<evidence type="ECO:0000256" key="8">
    <source>
        <dbReference type="ARBA" id="ARBA00022801"/>
    </source>
</evidence>
<dbReference type="GO" id="GO:0016314">
    <property type="term" value="F:phosphatidylinositol-3,4,5-trisphosphate 3-phosphatase activity"/>
    <property type="evidence" value="ECO:0007669"/>
    <property type="project" value="UniProtKB-EC"/>
</dbReference>
<dbReference type="CDD" id="cd14509">
    <property type="entry name" value="PTP_PTEN"/>
    <property type="match status" value="1"/>
</dbReference>
<evidence type="ECO:0000259" key="26">
    <source>
        <dbReference type="PROSITE" id="PS51182"/>
    </source>
</evidence>
<evidence type="ECO:0000256" key="7">
    <source>
        <dbReference type="ARBA" id="ARBA00022490"/>
    </source>
</evidence>
<dbReference type="Proteomes" id="UP000008820">
    <property type="component" value="Chromosome 2"/>
</dbReference>
<dbReference type="PROSITE" id="PS51181">
    <property type="entry name" value="PPASE_TENSIN"/>
    <property type="match status" value="1"/>
</dbReference>
<comment type="similarity">
    <text evidence="3">Belongs to the PTEN phosphatase protein family.</text>
</comment>
<reference evidence="27 28" key="1">
    <citation type="submission" date="2017-06" db="EMBL/GenBank/DDBJ databases">
        <title>Aedes aegypti genome working group (AGWG) sequencing and assembly.</title>
        <authorList>
            <consortium name="Aedes aegypti Genome Working Group (AGWG)"/>
            <person name="Matthews B.J."/>
        </authorList>
    </citation>
    <scope>NUCLEOTIDE SEQUENCE [LARGE SCALE GENOMIC DNA]</scope>
    <source>
        <strain evidence="27 28">LVP_AGWG</strain>
    </source>
</reference>
<dbReference type="InterPro" id="IPR029021">
    <property type="entry name" value="Prot-tyrosine_phosphatase-like"/>
</dbReference>
<evidence type="ECO:0000259" key="23">
    <source>
        <dbReference type="PROSITE" id="PS50054"/>
    </source>
</evidence>
<dbReference type="GO" id="GO:0051896">
    <property type="term" value="P:regulation of phosphatidylinositol 3-kinase/protein kinase B signal transduction"/>
    <property type="evidence" value="ECO:0007669"/>
    <property type="project" value="TreeGrafter"/>
</dbReference>
<dbReference type="GO" id="GO:0043005">
    <property type="term" value="C:neuron projection"/>
    <property type="evidence" value="ECO:0007669"/>
    <property type="project" value="UniProtKB-SubCell"/>
</dbReference>
<dbReference type="GO" id="GO:0048870">
    <property type="term" value="P:cell motility"/>
    <property type="evidence" value="ECO:0007669"/>
    <property type="project" value="TreeGrafter"/>
</dbReference>
<evidence type="ECO:0000256" key="13">
    <source>
        <dbReference type="ARBA" id="ARBA00034268"/>
    </source>
</evidence>
<dbReference type="GO" id="GO:0043491">
    <property type="term" value="P:phosphatidylinositol 3-kinase/protein kinase B signal transduction"/>
    <property type="evidence" value="ECO:0007669"/>
    <property type="project" value="TreeGrafter"/>
</dbReference>
<keyword evidence="8" id="KW-0378">Hydrolase</keyword>
<evidence type="ECO:0000256" key="16">
    <source>
        <dbReference type="ARBA" id="ARBA00043760"/>
    </source>
</evidence>
<dbReference type="PANTHER" id="PTHR12305:SF81">
    <property type="entry name" value="PHOSPHATIDYLINOSITOL 3,4,5-TRISPHOSPHATE 3-PHOSPHATASE AND DUAL-SPECIFICITY PROTEIN PHOSPHATASE PTEN"/>
    <property type="match status" value="1"/>
</dbReference>
<dbReference type="InterPro" id="IPR000387">
    <property type="entry name" value="Tyr_Pase_dom"/>
</dbReference>
<dbReference type="GO" id="GO:0004722">
    <property type="term" value="F:protein serine/threonine phosphatase activity"/>
    <property type="evidence" value="ECO:0007669"/>
    <property type="project" value="UniProtKB-EC"/>
</dbReference>
<evidence type="ECO:0000313" key="28">
    <source>
        <dbReference type="Proteomes" id="UP000008820"/>
    </source>
</evidence>
<dbReference type="GO" id="GO:0005829">
    <property type="term" value="C:cytosol"/>
    <property type="evidence" value="ECO:0007669"/>
    <property type="project" value="TreeGrafter"/>
</dbReference>
<evidence type="ECO:0000256" key="9">
    <source>
        <dbReference type="ARBA" id="ARBA00022912"/>
    </source>
</evidence>
<comment type="catalytic activity">
    <reaction evidence="13">
        <text>1,2-dioctanoyl-sn-glycero-3-phospho-(1D-myo-inositol-3,4,5-trisphosphate) + H2O = 1,2-dioctanoyl-sn-glycero-3-phospho-(1D-myo-inositol-4,5-bisphosphate) + phosphate</text>
        <dbReference type="Rhea" id="RHEA:43552"/>
        <dbReference type="ChEBI" id="CHEBI:15377"/>
        <dbReference type="ChEBI" id="CHEBI:43474"/>
        <dbReference type="ChEBI" id="CHEBI:83416"/>
        <dbReference type="ChEBI" id="CHEBI:83419"/>
    </reaction>
    <physiologicalReaction direction="left-to-right" evidence="13">
        <dbReference type="Rhea" id="RHEA:43553"/>
    </physiologicalReaction>
</comment>
<evidence type="ECO:0000259" key="24">
    <source>
        <dbReference type="PROSITE" id="PS50056"/>
    </source>
</evidence>
<evidence type="ECO:0000256" key="20">
    <source>
        <dbReference type="ARBA" id="ARBA00048832"/>
    </source>
</evidence>
<dbReference type="EnsemblMetazoa" id="AAEL017224-RB">
    <property type="protein sequence ID" value="AAEL017224-PB"/>
    <property type="gene ID" value="AAEL017224"/>
</dbReference>
<keyword evidence="10" id="KW-0443">Lipid metabolism</keyword>
<feature type="compositionally biased region" description="Polar residues" evidence="22">
    <location>
        <begin position="957"/>
        <end position="970"/>
    </location>
</feature>
<dbReference type="EC" id="3.1.3.67" evidence="4"/>
<dbReference type="GO" id="GO:0046856">
    <property type="term" value="P:phosphatidylinositol dephosphorylation"/>
    <property type="evidence" value="ECO:0007669"/>
    <property type="project" value="TreeGrafter"/>
</dbReference>
<dbReference type="EC" id="3.1.3.16" evidence="6"/>
<feature type="compositionally biased region" description="Polar residues" evidence="22">
    <location>
        <begin position="1012"/>
        <end position="1029"/>
    </location>
</feature>
<dbReference type="FunFam" id="3.90.190.10:FF:000029">
    <property type="entry name" value="Phosphatidylinositol 3,4,5-trisphosphate 3-phosphatase and dual-specificity protein phosphatase PTEN"/>
    <property type="match status" value="1"/>
</dbReference>
<dbReference type="InterPro" id="IPR016130">
    <property type="entry name" value="Tyr_Pase_AS"/>
</dbReference>
<evidence type="ECO:0000256" key="4">
    <source>
        <dbReference type="ARBA" id="ARBA00013015"/>
    </source>
</evidence>
<proteinExistence type="inferred from homology"/>
<dbReference type="InterPro" id="IPR045101">
    <property type="entry name" value="PTP_PTEN"/>
</dbReference>
<evidence type="ECO:0000256" key="10">
    <source>
        <dbReference type="ARBA" id="ARBA00023098"/>
    </source>
</evidence>
<feature type="domain" description="Tyrosine specific protein phosphatases" evidence="24">
    <location>
        <begin position="110"/>
        <end position="167"/>
    </location>
</feature>
<evidence type="ECO:0000256" key="18">
    <source>
        <dbReference type="ARBA" id="ARBA00044309"/>
    </source>
</evidence>
<dbReference type="Pfam" id="PF22784">
    <property type="entry name" value="PTP-SAK"/>
    <property type="match status" value="1"/>
</dbReference>
<evidence type="ECO:0000256" key="17">
    <source>
        <dbReference type="ARBA" id="ARBA00043762"/>
    </source>
</evidence>
<evidence type="ECO:0000256" key="5">
    <source>
        <dbReference type="ARBA" id="ARBA00013064"/>
    </source>
</evidence>
<gene>
    <name evidence="27" type="primary">23687644</name>
</gene>
<comment type="catalytic activity">
    <reaction evidence="20">
        <text>O-phospho-L-threonyl-[protein] + H2O = L-threonyl-[protein] + phosphate</text>
        <dbReference type="Rhea" id="RHEA:47004"/>
        <dbReference type="Rhea" id="RHEA-COMP:11060"/>
        <dbReference type="Rhea" id="RHEA-COMP:11605"/>
        <dbReference type="ChEBI" id="CHEBI:15377"/>
        <dbReference type="ChEBI" id="CHEBI:30013"/>
        <dbReference type="ChEBI" id="CHEBI:43474"/>
        <dbReference type="ChEBI" id="CHEBI:61977"/>
        <dbReference type="EC" id="3.1.3.16"/>
    </reaction>
    <physiologicalReaction direction="left-to-right" evidence="20">
        <dbReference type="Rhea" id="RHEA:47005"/>
    </physiologicalReaction>
</comment>
<dbReference type="PROSITE" id="PS00383">
    <property type="entry name" value="TYR_PHOSPHATASE_1"/>
    <property type="match status" value="1"/>
</dbReference>
<feature type="region of interest" description="Disordered" evidence="22">
    <location>
        <begin position="882"/>
        <end position="929"/>
    </location>
</feature>
<name>A0A6I8TGW7_AEDAE</name>
<dbReference type="InParanoid" id="A0A6I8TGW7"/>
<feature type="region of interest" description="Disordered" evidence="22">
    <location>
        <begin position="542"/>
        <end position="606"/>
    </location>
</feature>
<dbReference type="GO" id="GO:0005634">
    <property type="term" value="C:nucleus"/>
    <property type="evidence" value="ECO:0007669"/>
    <property type="project" value="TreeGrafter"/>
</dbReference>
<evidence type="ECO:0000313" key="27">
    <source>
        <dbReference type="EnsemblMetazoa" id="AAEL017224-PB"/>
    </source>
</evidence>
<keyword evidence="28" id="KW-1185">Reference proteome</keyword>
<comment type="subcellular location">
    <subcellularLocation>
        <location evidence="1">Cell projection</location>
        <location evidence="1">Neuron projection</location>
    </subcellularLocation>
    <subcellularLocation>
        <location evidence="2">Cytoplasm</location>
    </subcellularLocation>
</comment>
<evidence type="ECO:0000256" key="21">
    <source>
        <dbReference type="ARBA" id="ARBA00051341"/>
    </source>
</evidence>
<organism evidence="27 28">
    <name type="scientific">Aedes aegypti</name>
    <name type="common">Yellowfever mosquito</name>
    <name type="synonym">Culex aegypti</name>
    <dbReference type="NCBI Taxonomy" id="7159"/>
    <lineage>
        <taxon>Eukaryota</taxon>
        <taxon>Metazoa</taxon>
        <taxon>Ecdysozoa</taxon>
        <taxon>Arthropoda</taxon>
        <taxon>Hexapoda</taxon>
        <taxon>Insecta</taxon>
        <taxon>Pterygota</taxon>
        <taxon>Neoptera</taxon>
        <taxon>Endopterygota</taxon>
        <taxon>Diptera</taxon>
        <taxon>Nematocera</taxon>
        <taxon>Culicoidea</taxon>
        <taxon>Culicidae</taxon>
        <taxon>Culicinae</taxon>
        <taxon>Aedini</taxon>
        <taxon>Aedes</taxon>
        <taxon>Stegomyia</taxon>
    </lineage>
</organism>
<feature type="domain" description="C2 tensin-type" evidence="26">
    <location>
        <begin position="196"/>
        <end position="327"/>
    </location>
</feature>
<evidence type="ECO:0000256" key="3">
    <source>
        <dbReference type="ARBA" id="ARBA00007881"/>
    </source>
</evidence>
<feature type="region of interest" description="Disordered" evidence="22">
    <location>
        <begin position="368"/>
        <end position="428"/>
    </location>
</feature>
<dbReference type="SUPFAM" id="SSF49562">
    <property type="entry name" value="C2 domain (Calcium/lipid-binding domain, CaLB)"/>
    <property type="match status" value="1"/>
</dbReference>
<dbReference type="GO" id="GO:0050793">
    <property type="term" value="P:regulation of developmental process"/>
    <property type="evidence" value="ECO:0007669"/>
    <property type="project" value="UniProtKB-ARBA"/>
</dbReference>
<feature type="region of interest" description="Disordered" evidence="22">
    <location>
        <begin position="995"/>
        <end position="1029"/>
    </location>
</feature>
<dbReference type="EC" id="3.1.3.48" evidence="5"/>
<dbReference type="PROSITE" id="PS50056">
    <property type="entry name" value="TYR_PHOSPHATASE_2"/>
    <property type="match status" value="1"/>
</dbReference>
<feature type="domain" description="Phosphatase tensin-type" evidence="25">
    <location>
        <begin position="23"/>
        <end position="193"/>
    </location>
</feature>
<dbReference type="InterPro" id="IPR035892">
    <property type="entry name" value="C2_domain_sf"/>
</dbReference>
<evidence type="ECO:0000256" key="12">
    <source>
        <dbReference type="ARBA" id="ARBA00034256"/>
    </source>
</evidence>
<comment type="catalytic activity">
    <reaction evidence="12">
        <text>1,2-dihexadecanoyl-sn-glycero-3-phospho-(1D-myo-inositol-3,4,5-trisphosphate) + H2O = 1,2-dihexadecanoyl-sn-glycero-3-phospho-(1D-myo-inositol-4,5-bisphosphate) + phosphate</text>
        <dbReference type="Rhea" id="RHEA:43560"/>
        <dbReference type="ChEBI" id="CHEBI:15377"/>
        <dbReference type="ChEBI" id="CHEBI:43474"/>
        <dbReference type="ChEBI" id="CHEBI:83420"/>
        <dbReference type="ChEBI" id="CHEBI:83423"/>
    </reaction>
    <physiologicalReaction direction="left-to-right" evidence="12">
        <dbReference type="Rhea" id="RHEA:43561"/>
    </physiologicalReaction>
</comment>
<dbReference type="InterPro" id="IPR029023">
    <property type="entry name" value="Tensin_phosphatase"/>
</dbReference>
<feature type="compositionally biased region" description="Low complexity" evidence="22">
    <location>
        <begin position="578"/>
        <end position="589"/>
    </location>
</feature>
<comment type="catalytic activity">
    <reaction evidence="16">
        <text>a 1,2-diacyl-sn-glycero-3-phospho-(1D-myo-inositol-3,4,5-trisphosphate) + H2O = a 1,2-diacyl-sn-glycero-3-phospho-(1D-myo-inositol-4,5-bisphosphate) + phosphate</text>
        <dbReference type="Rhea" id="RHEA:25017"/>
        <dbReference type="ChEBI" id="CHEBI:15377"/>
        <dbReference type="ChEBI" id="CHEBI:43474"/>
        <dbReference type="ChEBI" id="CHEBI:57836"/>
        <dbReference type="ChEBI" id="CHEBI:58456"/>
        <dbReference type="EC" id="3.1.3.67"/>
    </reaction>
    <physiologicalReaction direction="left-to-right" evidence="16">
        <dbReference type="Rhea" id="RHEA:25018"/>
    </physiologicalReaction>
</comment>
<dbReference type="OrthoDB" id="16692at2759"/>
<feature type="region of interest" description="Disordered" evidence="22">
    <location>
        <begin position="476"/>
        <end position="499"/>
    </location>
</feature>
<evidence type="ECO:0000259" key="25">
    <source>
        <dbReference type="PROSITE" id="PS51181"/>
    </source>
</evidence>
<evidence type="ECO:0000256" key="19">
    <source>
        <dbReference type="ARBA" id="ARBA00047986"/>
    </source>
</evidence>
<comment type="catalytic activity">
    <reaction evidence="19">
        <text>O-phospho-L-seryl-[protein] + H2O = L-seryl-[protein] + phosphate</text>
        <dbReference type="Rhea" id="RHEA:20629"/>
        <dbReference type="Rhea" id="RHEA-COMP:9863"/>
        <dbReference type="Rhea" id="RHEA-COMP:11604"/>
        <dbReference type="ChEBI" id="CHEBI:15377"/>
        <dbReference type="ChEBI" id="CHEBI:29999"/>
        <dbReference type="ChEBI" id="CHEBI:43474"/>
        <dbReference type="ChEBI" id="CHEBI:83421"/>
        <dbReference type="EC" id="3.1.3.16"/>
    </reaction>
    <physiologicalReaction direction="left-to-right" evidence="19">
        <dbReference type="Rhea" id="RHEA:20630"/>
    </physiologicalReaction>
</comment>
<evidence type="ECO:0000256" key="1">
    <source>
        <dbReference type="ARBA" id="ARBA00004487"/>
    </source>
</evidence>
<comment type="catalytic activity">
    <reaction evidence="21">
        <text>O-phospho-L-tyrosyl-[protein] + H2O = L-tyrosyl-[protein] + phosphate</text>
        <dbReference type="Rhea" id="RHEA:10684"/>
        <dbReference type="Rhea" id="RHEA-COMP:10136"/>
        <dbReference type="Rhea" id="RHEA-COMP:20101"/>
        <dbReference type="ChEBI" id="CHEBI:15377"/>
        <dbReference type="ChEBI" id="CHEBI:43474"/>
        <dbReference type="ChEBI" id="CHEBI:46858"/>
        <dbReference type="ChEBI" id="CHEBI:61978"/>
        <dbReference type="EC" id="3.1.3.48"/>
    </reaction>
    <physiologicalReaction direction="left-to-right" evidence="21">
        <dbReference type="Rhea" id="RHEA:10685"/>
    </physiologicalReaction>
</comment>
<feature type="compositionally biased region" description="Basic and acidic residues" evidence="22">
    <location>
        <begin position="902"/>
        <end position="917"/>
    </location>
</feature>
<dbReference type="GO" id="GO:0004725">
    <property type="term" value="F:protein tyrosine phosphatase activity"/>
    <property type="evidence" value="ECO:0007669"/>
    <property type="project" value="UniProtKB-EC"/>
</dbReference>
<dbReference type="Gene3D" id="3.90.190.10">
    <property type="entry name" value="Protein tyrosine phosphatase superfamily"/>
    <property type="match status" value="1"/>
</dbReference>
<dbReference type="InterPro" id="IPR014020">
    <property type="entry name" value="Tensin_C2-dom"/>
</dbReference>
<evidence type="ECO:0000256" key="2">
    <source>
        <dbReference type="ARBA" id="ARBA00004496"/>
    </source>
</evidence>
<dbReference type="InterPro" id="IPR003595">
    <property type="entry name" value="Tyr_Pase_cat"/>
</dbReference>
<dbReference type="GO" id="GO:0008285">
    <property type="term" value="P:negative regulation of cell population proliferation"/>
    <property type="evidence" value="ECO:0007669"/>
    <property type="project" value="TreeGrafter"/>
</dbReference>
<dbReference type="EnsemblMetazoa" id="AAEL017224-RC">
    <property type="protein sequence ID" value="AAEL017224-PC"/>
    <property type="gene ID" value="AAEL017224"/>
</dbReference>
<protein>
    <recommendedName>
        <fullName evidence="14">Phosphatidylinositol 3,4,5-trisphosphate 3-phosphatase and dual-specificity protein phosphatase PTEN</fullName>
        <ecNumber evidence="6">3.1.3.16</ecNumber>
        <ecNumber evidence="5">3.1.3.48</ecNumber>
        <ecNumber evidence="4">3.1.3.67</ecNumber>
    </recommendedName>
    <alternativeName>
        <fullName evidence="18">Inositol polyphosphate 3-phosphatase</fullName>
    </alternativeName>
</protein>
<dbReference type="Pfam" id="PF10409">
    <property type="entry name" value="PTEN_C2"/>
    <property type="match status" value="1"/>
</dbReference>
<evidence type="ECO:0000256" key="6">
    <source>
        <dbReference type="ARBA" id="ARBA00013081"/>
    </source>
</evidence>
<feature type="domain" description="Tyrosine-protein phosphatase" evidence="23">
    <location>
        <begin position="46"/>
        <end position="191"/>
    </location>
</feature>
<reference evidence="27" key="2">
    <citation type="submission" date="2020-05" db="UniProtKB">
        <authorList>
            <consortium name="EnsemblMetazoa"/>
        </authorList>
    </citation>
    <scope>IDENTIFICATION</scope>
    <source>
        <strain evidence="27">LVP_AGWG</strain>
    </source>
</reference>
<dbReference type="InterPro" id="IPR051281">
    <property type="entry name" value="Dual-spec_lipid-protein_phosph"/>
</dbReference>
<dbReference type="InterPro" id="IPR057023">
    <property type="entry name" value="PTP-SAK"/>
</dbReference>
<dbReference type="GO" id="GO:0005886">
    <property type="term" value="C:plasma membrane"/>
    <property type="evidence" value="ECO:0007669"/>
    <property type="project" value="TreeGrafter"/>
</dbReference>